<evidence type="ECO:0000256" key="7">
    <source>
        <dbReference type="ARBA" id="ARBA00023128"/>
    </source>
</evidence>
<feature type="region of interest" description="Disordered" evidence="10">
    <location>
        <begin position="184"/>
        <end position="209"/>
    </location>
</feature>
<feature type="compositionally biased region" description="Basic and acidic residues" evidence="10">
    <location>
        <begin position="467"/>
        <end position="479"/>
    </location>
</feature>
<evidence type="ECO:0000256" key="8">
    <source>
        <dbReference type="ARBA" id="ARBA00023136"/>
    </source>
</evidence>
<sequence length="887" mass="97094">MASVAGVTAGSNGVPLSDSSKAGRKQQAAAKKKEKDSKLNLIEPSTILKSKKAKTQDISTLQTSEIPAPKVKTENTKAGDKVGKAGLQKMWSKGLKKQQNSKEQTSMILSLKDKKSSPALSSAQGDAQATHNTPADTPLLHLNQTAVLTKVDKHGLEQVMQNQAVLKLRSKQTTSKLQALELAPLQGSESRSTDSVAGQSLAEQTRVPAVSPGKRVLEVKTSESRSKTSVWDHTKYALMGNKNTAGLYQQQNTCRGQNVLLDHSRDSKQFTKTNVWDHIRENFCSRNYDVISRKGSAETSEKAVPVLSQSLSKSAGSDLTPRGLEWLPELHPGYQGIGFSMLPVKPSPWRVEDRPCLPEQDTRQAKKTGAAAPGTELCPFCGKPFKRLKSHLPHCKMASVAGVTAGSNGVPLSDSSKAGRKQQAAAKKKEKDSKLNLKEPSTILKSKKAKTQDISTLQTSEIPAPKVKTENTKAGDKVGKAGLQKMWSKGLKKQQNSKEQTSMISSLKDKKSSPALSSAQGDAQATHNTPADTPLLHLNQTAVLTKVDKHGLEQVMQNQAVLKPRSKQTTSKLQALELAPLQGSESRSADSVAGQNLAEQTRVPSVSPGKRVLEVKTSESRSKTSVWDHTKYALMGNKNTAGLYQQQNTCRGQNVLLDHSRDSKQFTKTNVWDHIRENFCSRNYDVISRKGSAETSEKAVPVLSQSLSKSAGSDLTPRGLEWLPELHPGYQGIGFSMLPVKPSPWRVEDRPCLPEQDTRQEKGVLPPHYRVTPCEKHFDWKMSGVPLIQQVLTGLRCAVPLAERRLMEVRLGELPAWLGSRELQPATGLAAMRRGWQRYYSKYIDVKKGGAGGVAMLLAAYCVLSYSWNYQHLSKFSDERQRNFSAS</sequence>
<feature type="compositionally biased region" description="Polar residues" evidence="10">
    <location>
        <begin position="452"/>
        <end position="461"/>
    </location>
</feature>
<feature type="region of interest" description="Disordered" evidence="10">
    <location>
        <begin position="579"/>
        <end position="605"/>
    </location>
</feature>
<keyword evidence="7" id="KW-0496">Mitochondrion</keyword>
<evidence type="ECO:0000256" key="4">
    <source>
        <dbReference type="ARBA" id="ARBA00022547"/>
    </source>
</evidence>
<evidence type="ECO:0000256" key="10">
    <source>
        <dbReference type="SAM" id="MobiDB-lite"/>
    </source>
</evidence>
<dbReference type="Proteomes" id="UP000289886">
    <property type="component" value="Unassembled WGS sequence"/>
</dbReference>
<dbReference type="PANTHER" id="PTHR16270:SF5">
    <property type="entry name" value="HYPOTHETICAL LOC287798"/>
    <property type="match status" value="1"/>
</dbReference>
<evidence type="ECO:0000256" key="9">
    <source>
        <dbReference type="ARBA" id="ARBA00023310"/>
    </source>
</evidence>
<evidence type="ECO:0000256" key="5">
    <source>
        <dbReference type="ARBA" id="ARBA00022781"/>
    </source>
</evidence>
<evidence type="ECO:0000256" key="1">
    <source>
        <dbReference type="ARBA" id="ARBA00004325"/>
    </source>
</evidence>
<dbReference type="GO" id="GO:1902600">
    <property type="term" value="P:proton transmembrane transport"/>
    <property type="evidence" value="ECO:0007669"/>
    <property type="project" value="UniProtKB-KW"/>
</dbReference>
<feature type="region of interest" description="Disordered" evidence="10">
    <location>
        <begin position="1"/>
        <end position="83"/>
    </location>
</feature>
<keyword evidence="12" id="KW-1185">Reference proteome</keyword>
<evidence type="ECO:0000313" key="12">
    <source>
        <dbReference type="Proteomes" id="UP000289886"/>
    </source>
</evidence>
<dbReference type="GO" id="GO:0006754">
    <property type="term" value="P:ATP biosynthetic process"/>
    <property type="evidence" value="ECO:0007669"/>
    <property type="project" value="UniProtKB-KW"/>
</dbReference>
<protein>
    <submittedName>
        <fullName evidence="11">ATP synthase subunit f, mitochondrial</fullName>
    </submittedName>
</protein>
<name>A0A444UQB8_ACIRT</name>
<accession>A0A444UQB8</accession>
<dbReference type="AlphaFoldDB" id="A0A444UQB8"/>
<feature type="compositionally biased region" description="Polar residues" evidence="10">
    <location>
        <begin position="593"/>
        <end position="604"/>
    </location>
</feature>
<keyword evidence="8" id="KW-0472">Membrane</keyword>
<gene>
    <name evidence="11" type="ORF">EOD39_0050</name>
</gene>
<feature type="compositionally biased region" description="Polar residues" evidence="10">
    <location>
        <begin position="514"/>
        <end position="531"/>
    </location>
</feature>
<dbReference type="GO" id="GO:0045259">
    <property type="term" value="C:proton-transporting ATP synthase complex"/>
    <property type="evidence" value="ECO:0007669"/>
    <property type="project" value="UniProtKB-KW"/>
</dbReference>
<feature type="region of interest" description="Disordered" evidence="10">
    <location>
        <begin position="112"/>
        <end position="137"/>
    </location>
</feature>
<comment type="similarity">
    <text evidence="2">Belongs to the ATPase F chain family.</text>
</comment>
<dbReference type="PANTHER" id="PTHR16270">
    <property type="entry name" value="HYPOTHETICAL LOC287798"/>
    <property type="match status" value="1"/>
</dbReference>
<feature type="compositionally biased region" description="Polar residues" evidence="10">
    <location>
        <begin position="493"/>
        <end position="505"/>
    </location>
</feature>
<evidence type="ECO:0000256" key="2">
    <source>
        <dbReference type="ARBA" id="ARBA00005895"/>
    </source>
</evidence>
<keyword evidence="6" id="KW-0406">Ion transport</keyword>
<feature type="compositionally biased region" description="Polar residues" evidence="10">
    <location>
        <begin position="187"/>
        <end position="203"/>
    </location>
</feature>
<keyword evidence="9" id="KW-0066">ATP synthesis</keyword>
<evidence type="ECO:0000256" key="6">
    <source>
        <dbReference type="ARBA" id="ARBA00023065"/>
    </source>
</evidence>
<evidence type="ECO:0000256" key="3">
    <source>
        <dbReference type="ARBA" id="ARBA00022448"/>
    </source>
</evidence>
<dbReference type="EMBL" id="SCEB01214069">
    <property type="protein sequence ID" value="RXM37376.1"/>
    <property type="molecule type" value="Genomic_DNA"/>
</dbReference>
<dbReference type="GO" id="GO:0031966">
    <property type="term" value="C:mitochondrial membrane"/>
    <property type="evidence" value="ECO:0007669"/>
    <property type="project" value="UniProtKB-SubCell"/>
</dbReference>
<keyword evidence="3" id="KW-0813">Transport</keyword>
<dbReference type="InterPro" id="IPR019344">
    <property type="entry name" value="F1F0-ATPsyn_F_prd"/>
</dbReference>
<reference evidence="11 12" key="1">
    <citation type="submission" date="2019-01" db="EMBL/GenBank/DDBJ databases">
        <title>Draft Genome and Complete Hox-Cluster Characterization of the Sterlet Sturgeon (Acipenser ruthenus).</title>
        <authorList>
            <person name="Wei Q."/>
        </authorList>
    </citation>
    <scope>NUCLEOTIDE SEQUENCE [LARGE SCALE GENOMIC DNA]</scope>
    <source>
        <strain evidence="11">WHYD16114868_AA</strain>
        <tissue evidence="11">Blood</tissue>
    </source>
</reference>
<feature type="compositionally biased region" description="Polar residues" evidence="10">
    <location>
        <begin position="118"/>
        <end position="135"/>
    </location>
</feature>
<comment type="subcellular location">
    <subcellularLocation>
        <location evidence="1">Mitochondrion membrane</location>
    </subcellularLocation>
</comment>
<organism evidence="11 12">
    <name type="scientific">Acipenser ruthenus</name>
    <name type="common">Sterlet sturgeon</name>
    <dbReference type="NCBI Taxonomy" id="7906"/>
    <lineage>
        <taxon>Eukaryota</taxon>
        <taxon>Metazoa</taxon>
        <taxon>Chordata</taxon>
        <taxon>Craniata</taxon>
        <taxon>Vertebrata</taxon>
        <taxon>Euteleostomi</taxon>
        <taxon>Actinopterygii</taxon>
        <taxon>Chondrostei</taxon>
        <taxon>Acipenseriformes</taxon>
        <taxon>Acipenseridae</taxon>
        <taxon>Acipenser</taxon>
    </lineage>
</organism>
<evidence type="ECO:0000313" key="11">
    <source>
        <dbReference type="EMBL" id="RXM37376.1"/>
    </source>
</evidence>
<feature type="compositionally biased region" description="Polar residues" evidence="10">
    <location>
        <begin position="56"/>
        <end position="65"/>
    </location>
</feature>
<comment type="caution">
    <text evidence="11">The sequence shown here is derived from an EMBL/GenBank/DDBJ whole genome shotgun (WGS) entry which is preliminary data.</text>
</comment>
<proteinExistence type="inferred from homology"/>
<feature type="compositionally biased region" description="Basic and acidic residues" evidence="10">
    <location>
        <begin position="427"/>
        <end position="437"/>
    </location>
</feature>
<feature type="region of interest" description="Disordered" evidence="10">
    <location>
        <begin position="404"/>
        <end position="533"/>
    </location>
</feature>
<keyword evidence="4" id="KW-0138">CF(0)</keyword>
<feature type="compositionally biased region" description="Basic and acidic residues" evidence="10">
    <location>
        <begin position="71"/>
        <end position="83"/>
    </location>
</feature>
<keyword evidence="5" id="KW-0375">Hydrogen ion transport</keyword>
<dbReference type="InterPro" id="IPR037694">
    <property type="entry name" value="MTNAP1"/>
</dbReference>
<dbReference type="Pfam" id="PF10206">
    <property type="entry name" value="WRW"/>
    <property type="match status" value="1"/>
</dbReference>